<keyword evidence="2 8" id="KW-0813">Transport</keyword>
<dbReference type="PANTHER" id="PTHR11910">
    <property type="entry name" value="ATP SYNTHASE DELTA CHAIN"/>
    <property type="match status" value="1"/>
</dbReference>
<dbReference type="HAMAP" id="MF_01416">
    <property type="entry name" value="ATP_synth_delta_bact"/>
    <property type="match status" value="1"/>
</dbReference>
<comment type="function">
    <text evidence="8">This protein is part of the stalk that links CF(0) to CF(1). It either transmits conformational changes from CF(0) to CF(1) or is implicated in proton conduction.</text>
</comment>
<dbReference type="NCBIfam" id="TIGR01145">
    <property type="entry name" value="ATP_synt_delta"/>
    <property type="match status" value="1"/>
</dbReference>
<proteinExistence type="inferred from homology"/>
<keyword evidence="5 8" id="KW-0472">Membrane</keyword>
<dbReference type="InterPro" id="IPR000711">
    <property type="entry name" value="ATPase_OSCP/dsu"/>
</dbReference>
<evidence type="ECO:0000256" key="8">
    <source>
        <dbReference type="HAMAP-Rule" id="MF_01416"/>
    </source>
</evidence>
<evidence type="ECO:0000256" key="4">
    <source>
        <dbReference type="ARBA" id="ARBA00023065"/>
    </source>
</evidence>
<comment type="similarity">
    <text evidence="8">Belongs to the ATPase delta chain family.</text>
</comment>
<dbReference type="Pfam" id="PF00213">
    <property type="entry name" value="OSCP"/>
    <property type="match status" value="1"/>
</dbReference>
<evidence type="ECO:0000256" key="6">
    <source>
        <dbReference type="ARBA" id="ARBA00023196"/>
    </source>
</evidence>
<dbReference type="EMBL" id="VCQV01000011">
    <property type="protein sequence ID" value="TWP36567.1"/>
    <property type="molecule type" value="Genomic_DNA"/>
</dbReference>
<reference evidence="9 10" key="1">
    <citation type="submission" date="2019-05" db="EMBL/GenBank/DDBJ databases">
        <authorList>
            <person name="Lee S.D."/>
        </authorList>
    </citation>
    <scope>NUCLEOTIDE SEQUENCE [LARGE SCALE GENOMIC DNA]</scope>
    <source>
        <strain evidence="9 10">C5-26</strain>
    </source>
</reference>
<dbReference type="RefSeq" id="WP_146316650.1">
    <property type="nucleotide sequence ID" value="NZ_VCQV01000011.1"/>
</dbReference>
<evidence type="ECO:0000256" key="7">
    <source>
        <dbReference type="ARBA" id="ARBA00023310"/>
    </source>
</evidence>
<dbReference type="InterPro" id="IPR020781">
    <property type="entry name" value="ATPase_OSCP/d_CS"/>
</dbReference>
<dbReference type="NCBIfam" id="NF009967">
    <property type="entry name" value="PRK13430.1"/>
    <property type="match status" value="1"/>
</dbReference>
<dbReference type="GO" id="GO:0046933">
    <property type="term" value="F:proton-transporting ATP synthase activity, rotational mechanism"/>
    <property type="evidence" value="ECO:0007669"/>
    <property type="project" value="UniProtKB-UniRule"/>
</dbReference>
<evidence type="ECO:0000256" key="5">
    <source>
        <dbReference type="ARBA" id="ARBA00023136"/>
    </source>
</evidence>
<protein>
    <recommendedName>
        <fullName evidence="8">ATP synthase subunit delta</fullName>
    </recommendedName>
    <alternativeName>
        <fullName evidence="8">ATP synthase F(1) sector subunit delta</fullName>
    </alternativeName>
    <alternativeName>
        <fullName evidence="8">F-type ATPase subunit delta</fullName>
        <shortName evidence="8">F-ATPase subunit delta</shortName>
    </alternativeName>
</protein>
<keyword evidence="6 8" id="KW-0139">CF(1)</keyword>
<evidence type="ECO:0000313" key="9">
    <source>
        <dbReference type="EMBL" id="TWP36567.1"/>
    </source>
</evidence>
<dbReference type="PROSITE" id="PS00389">
    <property type="entry name" value="ATPASE_DELTA"/>
    <property type="match status" value="1"/>
</dbReference>
<sequence length="271" mass="29180">MQGASRAALAQSRDDLRALLSGDGVDAAGVGRELLEVTQVLDSSASLRRALAAPAAESEAKQALVERLLVGKVGDGVVQLLRRVVGHRWSSEKDIPDAAELLGVEATFSAADRRGRLDQVEHELFSFERLVAGNAELRDAVTNRQRAGADKATLVRRLLDGKVEPETEALAANAAAHPRGKRFAQAIESYIRISAAMHDQLTASVTVAVPLTPEHHDRLARALQTLYGQPVQTNVVVDRSILGGVRVQVGDEVIDGTIQRRLEEARRQMAG</sequence>
<comment type="caution">
    <text evidence="9">The sequence shown here is derived from an EMBL/GenBank/DDBJ whole genome shotgun (WGS) entry which is preliminary data.</text>
</comment>
<name>A0A563E202_9MICO</name>
<dbReference type="GO" id="GO:0005886">
    <property type="term" value="C:plasma membrane"/>
    <property type="evidence" value="ECO:0007669"/>
    <property type="project" value="UniProtKB-SubCell"/>
</dbReference>
<keyword evidence="7 8" id="KW-0066">ATP synthesis</keyword>
<evidence type="ECO:0000256" key="2">
    <source>
        <dbReference type="ARBA" id="ARBA00022448"/>
    </source>
</evidence>
<dbReference type="AlphaFoldDB" id="A0A563E202"/>
<comment type="function">
    <text evidence="8">F(1)F(0) ATP synthase produces ATP from ADP in the presence of a proton or sodium gradient. F-type ATPases consist of two structural domains, F(1) containing the extramembraneous catalytic core and F(0) containing the membrane proton channel, linked together by a central stalk and a peripheral stalk. During catalysis, ATP synthesis in the catalytic domain of F(1) is coupled via a rotary mechanism of the central stalk subunits to proton translocation.</text>
</comment>
<keyword evidence="4 8" id="KW-0406">Ion transport</keyword>
<accession>A0A563E202</accession>
<keyword evidence="10" id="KW-1185">Reference proteome</keyword>
<evidence type="ECO:0000313" key="10">
    <source>
        <dbReference type="Proteomes" id="UP000320244"/>
    </source>
</evidence>
<dbReference type="Gene3D" id="1.10.520.20">
    <property type="entry name" value="N-terminal domain of the delta subunit of the F1F0-ATP synthase"/>
    <property type="match status" value="1"/>
</dbReference>
<organism evidence="9 10">
    <name type="scientific">Leekyejoonella antrihumi</name>
    <dbReference type="NCBI Taxonomy" id="1660198"/>
    <lineage>
        <taxon>Bacteria</taxon>
        <taxon>Bacillati</taxon>
        <taxon>Actinomycetota</taxon>
        <taxon>Actinomycetes</taxon>
        <taxon>Micrococcales</taxon>
        <taxon>Dermacoccaceae</taxon>
        <taxon>Leekyejoonella</taxon>
    </lineage>
</organism>
<reference evidence="9 10" key="2">
    <citation type="submission" date="2019-08" db="EMBL/GenBank/DDBJ databases">
        <title>Jejuicoccus antrihumi gen. nov., sp. nov., a new member of the family Dermacoccaceae isolated from a cave.</title>
        <authorList>
            <person name="Schumann P."/>
            <person name="Kim I.S."/>
        </authorList>
    </citation>
    <scope>NUCLEOTIDE SEQUENCE [LARGE SCALE GENOMIC DNA]</scope>
    <source>
        <strain evidence="9 10">C5-26</strain>
    </source>
</reference>
<dbReference type="OrthoDB" id="5242917at2"/>
<dbReference type="GO" id="GO:0045259">
    <property type="term" value="C:proton-transporting ATP synthase complex"/>
    <property type="evidence" value="ECO:0007669"/>
    <property type="project" value="UniProtKB-KW"/>
</dbReference>
<comment type="subcellular location">
    <subcellularLocation>
        <location evidence="8">Cell membrane</location>
        <topology evidence="8">Peripheral membrane protein</topology>
    </subcellularLocation>
    <subcellularLocation>
        <location evidence="1">Membrane</location>
    </subcellularLocation>
</comment>
<evidence type="ECO:0000256" key="1">
    <source>
        <dbReference type="ARBA" id="ARBA00004370"/>
    </source>
</evidence>
<dbReference type="Proteomes" id="UP000320244">
    <property type="component" value="Unassembled WGS sequence"/>
</dbReference>
<dbReference type="InterPro" id="IPR026015">
    <property type="entry name" value="ATP_synth_OSCP/delta_N_sf"/>
</dbReference>
<keyword evidence="8" id="KW-1003">Cell membrane</keyword>
<gene>
    <name evidence="8" type="primary">atpH</name>
    <name evidence="9" type="ORF">FGL98_09880</name>
</gene>
<evidence type="ECO:0000256" key="3">
    <source>
        <dbReference type="ARBA" id="ARBA00022781"/>
    </source>
</evidence>
<keyword evidence="3 8" id="KW-0375">Hydrogen ion transport</keyword>